<evidence type="ECO:0000313" key="5">
    <source>
        <dbReference type="EMBL" id="MFC6198480.1"/>
    </source>
</evidence>
<dbReference type="InterPro" id="IPR029052">
    <property type="entry name" value="Metallo-depent_PP-like"/>
</dbReference>
<sequence length="484" mass="54413">MMKHLLLSLCCLGASLAPQAYAHGEHDHDEKPLTPPWQDASSWPDRIVTTIPEAPQTSFAVTWRTDDDVSSAVAQIVEATDAARFDAGAEIVLGETEALDLVDVPIAQEIWKADWNEGLAPVHYHSVIFRDLKPDTVYAYRVRGGEGNWSEWFQIRTAAEDGPVKFIYVGDAQNGVLSHWSRLIRAAYSTAPDSRFILHAGDLVNNGARDIEWASWFKAVGFIHGMLPAIPVAGNHEYRRYKLNGEESDRLLSMMWRPQFTLPEAPGLPDDLQEAAYDIRYSDDIHIFILSTQNEKIQAQADWLDEQLARSDAKWKILSMHHPIFSSGSDRDTPELRDVLLPVIQKHKVDLVLQGHDHTYARGAMSQTPERISYTDAGGDVDIMFVNSVSGPKQYDFKDTGWDDYADTGVQLQRRAENTQFFQIITIDGDTLTYEARTALNNLYDDFVMTKGEDGNKTITRGAQSTMDERMFDSSEPYVKGGLD</sequence>
<feature type="signal peptide" evidence="2">
    <location>
        <begin position="1"/>
        <end position="22"/>
    </location>
</feature>
<evidence type="ECO:0000256" key="1">
    <source>
        <dbReference type="ARBA" id="ARBA00022729"/>
    </source>
</evidence>
<dbReference type="PANTHER" id="PTHR22953:SF153">
    <property type="entry name" value="PURPLE ACID PHOSPHATASE"/>
    <property type="match status" value="1"/>
</dbReference>
<organism evidence="5 6">
    <name type="scientific">Ponticaulis profundi</name>
    <dbReference type="NCBI Taxonomy" id="2665222"/>
    <lineage>
        <taxon>Bacteria</taxon>
        <taxon>Pseudomonadati</taxon>
        <taxon>Pseudomonadota</taxon>
        <taxon>Alphaproteobacteria</taxon>
        <taxon>Hyphomonadales</taxon>
        <taxon>Hyphomonadaceae</taxon>
        <taxon>Ponticaulis</taxon>
    </lineage>
</organism>
<dbReference type="RefSeq" id="WP_377378728.1">
    <property type="nucleotide sequence ID" value="NZ_JBHSSW010000012.1"/>
</dbReference>
<dbReference type="Proteomes" id="UP001596303">
    <property type="component" value="Unassembled WGS sequence"/>
</dbReference>
<accession>A0ABW1SA77</accession>
<dbReference type="Gene3D" id="3.60.21.10">
    <property type="match status" value="1"/>
</dbReference>
<proteinExistence type="predicted"/>
<evidence type="ECO:0000259" key="3">
    <source>
        <dbReference type="Pfam" id="PF00149"/>
    </source>
</evidence>
<feature type="chain" id="PRO_5046518100" evidence="2">
    <location>
        <begin position="23"/>
        <end position="484"/>
    </location>
</feature>
<evidence type="ECO:0000259" key="4">
    <source>
        <dbReference type="Pfam" id="PF16656"/>
    </source>
</evidence>
<protein>
    <submittedName>
        <fullName evidence="5">Metallophosphoesterase</fullName>
    </submittedName>
</protein>
<dbReference type="InterPro" id="IPR003961">
    <property type="entry name" value="FN3_dom"/>
</dbReference>
<evidence type="ECO:0000313" key="6">
    <source>
        <dbReference type="Proteomes" id="UP001596303"/>
    </source>
</evidence>
<dbReference type="InterPro" id="IPR008963">
    <property type="entry name" value="Purple_acid_Pase-like_N"/>
</dbReference>
<feature type="domain" description="Calcineurin-like phosphoesterase" evidence="3">
    <location>
        <begin position="165"/>
        <end position="360"/>
    </location>
</feature>
<dbReference type="SUPFAM" id="SSF56300">
    <property type="entry name" value="Metallo-dependent phosphatases"/>
    <property type="match status" value="1"/>
</dbReference>
<dbReference type="Pfam" id="PF16656">
    <property type="entry name" value="Pur_ac_phosph_N"/>
    <property type="match status" value="1"/>
</dbReference>
<dbReference type="SUPFAM" id="SSF49363">
    <property type="entry name" value="Purple acid phosphatase, N-terminal domain"/>
    <property type="match status" value="1"/>
</dbReference>
<evidence type="ECO:0000256" key="2">
    <source>
        <dbReference type="SAM" id="SignalP"/>
    </source>
</evidence>
<name>A0ABW1SA77_9PROT</name>
<keyword evidence="6" id="KW-1185">Reference proteome</keyword>
<comment type="caution">
    <text evidence="5">The sequence shown here is derived from an EMBL/GenBank/DDBJ whole genome shotgun (WGS) entry which is preliminary data.</text>
</comment>
<dbReference type="CDD" id="cd00063">
    <property type="entry name" value="FN3"/>
    <property type="match status" value="1"/>
</dbReference>
<dbReference type="PANTHER" id="PTHR22953">
    <property type="entry name" value="ACID PHOSPHATASE RELATED"/>
    <property type="match status" value="1"/>
</dbReference>
<dbReference type="InterPro" id="IPR039331">
    <property type="entry name" value="PAPs-like"/>
</dbReference>
<dbReference type="EMBL" id="JBHSSW010000012">
    <property type="protein sequence ID" value="MFC6198480.1"/>
    <property type="molecule type" value="Genomic_DNA"/>
</dbReference>
<dbReference type="InterPro" id="IPR015914">
    <property type="entry name" value="PAPs_N"/>
</dbReference>
<dbReference type="Gene3D" id="2.60.40.380">
    <property type="entry name" value="Purple acid phosphatase-like, N-terminal"/>
    <property type="match status" value="1"/>
</dbReference>
<dbReference type="Pfam" id="PF00149">
    <property type="entry name" value="Metallophos"/>
    <property type="match status" value="1"/>
</dbReference>
<feature type="domain" description="Purple acid phosphatase N-terminal" evidence="4">
    <location>
        <begin position="44"/>
        <end position="157"/>
    </location>
</feature>
<dbReference type="InterPro" id="IPR004843">
    <property type="entry name" value="Calcineurin-like_PHP"/>
</dbReference>
<gene>
    <name evidence="5" type="ORF">ACFQDM_10330</name>
</gene>
<keyword evidence="1 2" id="KW-0732">Signal</keyword>
<reference evidence="6" key="1">
    <citation type="journal article" date="2019" name="Int. J. Syst. Evol. Microbiol.">
        <title>The Global Catalogue of Microorganisms (GCM) 10K type strain sequencing project: providing services to taxonomists for standard genome sequencing and annotation.</title>
        <authorList>
            <consortium name="The Broad Institute Genomics Platform"/>
            <consortium name="The Broad Institute Genome Sequencing Center for Infectious Disease"/>
            <person name="Wu L."/>
            <person name="Ma J."/>
        </authorList>
    </citation>
    <scope>NUCLEOTIDE SEQUENCE [LARGE SCALE GENOMIC DNA]</scope>
    <source>
        <strain evidence="6">CGMCC-1.15741</strain>
    </source>
</reference>